<keyword evidence="2" id="KW-1185">Reference proteome</keyword>
<proteinExistence type="predicted"/>
<organism evidence="1 2">
    <name type="scientific">Trifolium pratense</name>
    <name type="common">Red clover</name>
    <dbReference type="NCBI Taxonomy" id="57577"/>
    <lineage>
        <taxon>Eukaryota</taxon>
        <taxon>Viridiplantae</taxon>
        <taxon>Streptophyta</taxon>
        <taxon>Embryophyta</taxon>
        <taxon>Tracheophyta</taxon>
        <taxon>Spermatophyta</taxon>
        <taxon>Magnoliopsida</taxon>
        <taxon>eudicotyledons</taxon>
        <taxon>Gunneridae</taxon>
        <taxon>Pentapetalae</taxon>
        <taxon>rosids</taxon>
        <taxon>fabids</taxon>
        <taxon>Fabales</taxon>
        <taxon>Fabaceae</taxon>
        <taxon>Papilionoideae</taxon>
        <taxon>50 kb inversion clade</taxon>
        <taxon>NPAAA clade</taxon>
        <taxon>Hologalegina</taxon>
        <taxon>IRL clade</taxon>
        <taxon>Trifolieae</taxon>
        <taxon>Trifolium</taxon>
    </lineage>
</organism>
<reference evidence="1" key="1">
    <citation type="submission" date="2023-10" db="EMBL/GenBank/DDBJ databases">
        <authorList>
            <person name="Rodriguez Cubillos JULIANA M."/>
            <person name="De Vega J."/>
        </authorList>
    </citation>
    <scope>NUCLEOTIDE SEQUENCE</scope>
</reference>
<dbReference type="EMBL" id="CASHSV030000109">
    <property type="protein sequence ID" value="CAJ2648045.1"/>
    <property type="molecule type" value="Genomic_DNA"/>
</dbReference>
<sequence length="78" mass="9178">MGLYICKERDGVKYLGSIFNYYLEMNLLKVHYKADWKIEYLTPMEALYNMAKREDFIRQSTPSARGSDSQVELLTSED</sequence>
<comment type="caution">
    <text evidence="1">The sequence shown here is derived from an EMBL/GenBank/DDBJ whole genome shotgun (WGS) entry which is preliminary data.</text>
</comment>
<protein>
    <submittedName>
        <fullName evidence="1">Uncharacterized protein</fullName>
    </submittedName>
</protein>
<evidence type="ECO:0000313" key="1">
    <source>
        <dbReference type="EMBL" id="CAJ2648045.1"/>
    </source>
</evidence>
<name>A0ACB0JSH5_TRIPR</name>
<gene>
    <name evidence="1" type="ORF">MILVUS5_LOCUS16457</name>
</gene>
<accession>A0ACB0JSH5</accession>
<evidence type="ECO:0000313" key="2">
    <source>
        <dbReference type="Proteomes" id="UP001177021"/>
    </source>
</evidence>
<dbReference type="Proteomes" id="UP001177021">
    <property type="component" value="Unassembled WGS sequence"/>
</dbReference>